<accession>A0A1F5UPN2</accession>
<feature type="binding site" evidence="4">
    <location>
        <position position="223"/>
    </location>
    <ligand>
        <name>Mn(2+)</name>
        <dbReference type="ChEBI" id="CHEBI:29035"/>
        <label>1</label>
    </ligand>
</feature>
<name>A0A1F5UPN2_FRAXR</name>
<keyword evidence="2 4" id="KW-0479">Metal-binding</keyword>
<comment type="caution">
    <text evidence="6">The sequence shown here is derived from an EMBL/GenBank/DDBJ whole genome shotgun (WGS) entry which is preliminary data.</text>
</comment>
<comment type="cofactor">
    <cofactor evidence="4">
        <name>Mn(2+)</name>
        <dbReference type="ChEBI" id="CHEBI:29035"/>
    </cofactor>
    <text evidence="4">Binds 2 manganese ions per subunit.</text>
</comment>
<dbReference type="InterPro" id="IPR006035">
    <property type="entry name" value="Ureohydrolase"/>
</dbReference>
<dbReference type="InterPro" id="IPR020855">
    <property type="entry name" value="Ureohydrolase_Mn_BS"/>
</dbReference>
<dbReference type="PROSITE" id="PS51409">
    <property type="entry name" value="ARGINASE_2"/>
    <property type="match status" value="1"/>
</dbReference>
<dbReference type="GO" id="GO:0008783">
    <property type="term" value="F:agmatinase activity"/>
    <property type="evidence" value="ECO:0007669"/>
    <property type="project" value="TreeGrafter"/>
</dbReference>
<gene>
    <name evidence="6" type="ORF">A2Z21_09535</name>
</gene>
<dbReference type="GO" id="GO:0033389">
    <property type="term" value="P:putrescine biosynthetic process from arginine, via agmatine"/>
    <property type="evidence" value="ECO:0007669"/>
    <property type="project" value="TreeGrafter"/>
</dbReference>
<evidence type="ECO:0000256" key="3">
    <source>
        <dbReference type="ARBA" id="ARBA00022801"/>
    </source>
</evidence>
<dbReference type="EMBL" id="MFGX01000115">
    <property type="protein sequence ID" value="OGF53138.1"/>
    <property type="molecule type" value="Genomic_DNA"/>
</dbReference>
<dbReference type="STRING" id="1817864.A2Z21_09535"/>
<evidence type="ECO:0000313" key="7">
    <source>
        <dbReference type="Proteomes" id="UP000179157"/>
    </source>
</evidence>
<dbReference type="AlphaFoldDB" id="A0A1F5UPN2"/>
<protein>
    <submittedName>
        <fullName evidence="6">Agmatinase</fullName>
    </submittedName>
</protein>
<evidence type="ECO:0000256" key="5">
    <source>
        <dbReference type="RuleBase" id="RU003684"/>
    </source>
</evidence>
<dbReference type="GO" id="GO:0046872">
    <property type="term" value="F:metal ion binding"/>
    <property type="evidence" value="ECO:0007669"/>
    <property type="project" value="UniProtKB-KW"/>
</dbReference>
<keyword evidence="4" id="KW-0464">Manganese</keyword>
<dbReference type="PIRSF" id="PIRSF036979">
    <property type="entry name" value="Arginase"/>
    <property type="match status" value="1"/>
</dbReference>
<dbReference type="InterPro" id="IPR005925">
    <property type="entry name" value="Agmatinase-rel"/>
</dbReference>
<dbReference type="InterPro" id="IPR023696">
    <property type="entry name" value="Ureohydrolase_dom_sf"/>
</dbReference>
<evidence type="ECO:0000313" key="6">
    <source>
        <dbReference type="EMBL" id="OGF53138.1"/>
    </source>
</evidence>
<keyword evidence="3 5" id="KW-0378">Hydrolase</keyword>
<dbReference type="NCBIfam" id="TIGR01230">
    <property type="entry name" value="agmatinase"/>
    <property type="match status" value="1"/>
</dbReference>
<dbReference type="Gene3D" id="3.40.800.10">
    <property type="entry name" value="Ureohydrolase domain"/>
    <property type="match status" value="1"/>
</dbReference>
<organism evidence="6 7">
    <name type="scientific">Fraserbacteria sp. (strain RBG_16_55_9)</name>
    <dbReference type="NCBI Taxonomy" id="1817864"/>
    <lineage>
        <taxon>Bacteria</taxon>
        <taxon>Candidatus Fraseribacteriota</taxon>
    </lineage>
</organism>
<comment type="similarity">
    <text evidence="1">Belongs to the arginase family. Agmatinase subfamily.</text>
</comment>
<feature type="binding site" evidence="4">
    <location>
        <position position="119"/>
    </location>
    <ligand>
        <name>Mn(2+)</name>
        <dbReference type="ChEBI" id="CHEBI:29035"/>
        <label>1</label>
    </ligand>
</feature>
<sequence>MEEQLISEGLAAPRVFAGLPLEYSSWEKAQVALLPIPYDLTTSYQTGTRRGPQAILDASLHVELYDEELESEPYHVGIHTLPWLEPLASGPEEMLKRIEHTTKQILKPRKFPIVLGGDHSITLGVVRALASEYGKLSVLQLDAHADLRDSYQGTKYSHACAGRRISEIARLFQVGIRSLSLEEAQFMKGSKVTTVYAREVLRDSKSSQKVLDALRDPVYITLDVDVFDPSIMPATGTPEPGGLDWLEILALLRHAFENHRVVGCDVVELAPIPGMVAPDFLTAKLVYKLIGYWSVSQQT</sequence>
<feature type="binding site" evidence="4">
    <location>
        <position position="144"/>
    </location>
    <ligand>
        <name>Mn(2+)</name>
        <dbReference type="ChEBI" id="CHEBI:29035"/>
        <label>1</label>
    </ligand>
</feature>
<dbReference type="SUPFAM" id="SSF52768">
    <property type="entry name" value="Arginase/deacetylase"/>
    <property type="match status" value="1"/>
</dbReference>
<feature type="binding site" evidence="4">
    <location>
        <position position="225"/>
    </location>
    <ligand>
        <name>Mn(2+)</name>
        <dbReference type="ChEBI" id="CHEBI:29035"/>
        <label>1</label>
    </ligand>
</feature>
<evidence type="ECO:0000256" key="1">
    <source>
        <dbReference type="ARBA" id="ARBA00009227"/>
    </source>
</evidence>
<dbReference type="CDD" id="cd11593">
    <property type="entry name" value="Agmatinase-like_2"/>
    <property type="match status" value="1"/>
</dbReference>
<dbReference type="PANTHER" id="PTHR11358:SF26">
    <property type="entry name" value="GUANIDINO ACID HYDROLASE, MITOCHONDRIAL"/>
    <property type="match status" value="1"/>
</dbReference>
<reference evidence="6 7" key="1">
    <citation type="journal article" date="2016" name="Nat. Commun.">
        <title>Thousands of microbial genomes shed light on interconnected biogeochemical processes in an aquifer system.</title>
        <authorList>
            <person name="Anantharaman K."/>
            <person name="Brown C.T."/>
            <person name="Hug L.A."/>
            <person name="Sharon I."/>
            <person name="Castelle C.J."/>
            <person name="Probst A.J."/>
            <person name="Thomas B.C."/>
            <person name="Singh A."/>
            <person name="Wilkins M.J."/>
            <person name="Karaoz U."/>
            <person name="Brodie E.L."/>
            <person name="Williams K.H."/>
            <person name="Hubbard S.S."/>
            <person name="Banfield J.F."/>
        </authorList>
    </citation>
    <scope>NUCLEOTIDE SEQUENCE [LARGE SCALE GENOMIC DNA]</scope>
    <source>
        <strain evidence="7">RBG_16_55_9</strain>
    </source>
</reference>
<dbReference type="PROSITE" id="PS01053">
    <property type="entry name" value="ARGINASE_1"/>
    <property type="match status" value="1"/>
</dbReference>
<dbReference type="Proteomes" id="UP000179157">
    <property type="component" value="Unassembled WGS sequence"/>
</dbReference>
<evidence type="ECO:0000256" key="4">
    <source>
        <dbReference type="PIRSR" id="PIRSR036979-1"/>
    </source>
</evidence>
<evidence type="ECO:0000256" key="2">
    <source>
        <dbReference type="ARBA" id="ARBA00022723"/>
    </source>
</evidence>
<dbReference type="PANTHER" id="PTHR11358">
    <property type="entry name" value="ARGINASE/AGMATINASE"/>
    <property type="match status" value="1"/>
</dbReference>
<feature type="binding site" evidence="4">
    <location>
        <position position="146"/>
    </location>
    <ligand>
        <name>Mn(2+)</name>
        <dbReference type="ChEBI" id="CHEBI:29035"/>
        <label>1</label>
    </ligand>
</feature>
<feature type="binding site" evidence="4">
    <location>
        <position position="142"/>
    </location>
    <ligand>
        <name>Mn(2+)</name>
        <dbReference type="ChEBI" id="CHEBI:29035"/>
        <label>1</label>
    </ligand>
</feature>
<dbReference type="Pfam" id="PF00491">
    <property type="entry name" value="Arginase"/>
    <property type="match status" value="1"/>
</dbReference>
<proteinExistence type="inferred from homology"/>